<protein>
    <submittedName>
        <fullName evidence="1">YqjF family protein</fullName>
    </submittedName>
</protein>
<accession>A0ABV9MEN9</accession>
<organism evidence="1 2">
    <name type="scientific">Planococcus dechangensis</name>
    <dbReference type="NCBI Taxonomy" id="1176255"/>
    <lineage>
        <taxon>Bacteria</taxon>
        <taxon>Bacillati</taxon>
        <taxon>Bacillota</taxon>
        <taxon>Bacilli</taxon>
        <taxon>Bacillales</taxon>
        <taxon>Caryophanaceae</taxon>
        <taxon>Planococcus</taxon>
    </lineage>
</organism>
<evidence type="ECO:0000313" key="1">
    <source>
        <dbReference type="EMBL" id="MFC4713285.1"/>
    </source>
</evidence>
<evidence type="ECO:0000313" key="2">
    <source>
        <dbReference type="Proteomes" id="UP001595932"/>
    </source>
</evidence>
<comment type="caution">
    <text evidence="1">The sequence shown here is derived from an EMBL/GenBank/DDBJ whole genome shotgun (WGS) entry which is preliminary data.</text>
</comment>
<dbReference type="PANTHER" id="PTHR39186:SF1">
    <property type="entry name" value="DUF2071 DOMAIN-CONTAINING PROTEIN"/>
    <property type="match status" value="1"/>
</dbReference>
<proteinExistence type="predicted"/>
<gene>
    <name evidence="1" type="ORF">ACFO5U_10450</name>
</gene>
<dbReference type="Gene3D" id="2.40.400.10">
    <property type="entry name" value="Acetoacetate decarboxylase-like"/>
    <property type="match status" value="1"/>
</dbReference>
<dbReference type="InterPro" id="IPR018644">
    <property type="entry name" value="DUF2071"/>
</dbReference>
<dbReference type="InterPro" id="IPR023375">
    <property type="entry name" value="ADC_dom_sf"/>
</dbReference>
<dbReference type="EMBL" id="JBHSGL010000005">
    <property type="protein sequence ID" value="MFC4713285.1"/>
    <property type="molecule type" value="Genomic_DNA"/>
</dbReference>
<dbReference type="SUPFAM" id="SSF160104">
    <property type="entry name" value="Acetoacetate decarboxylase-like"/>
    <property type="match status" value="1"/>
</dbReference>
<dbReference type="RefSeq" id="WP_377279002.1">
    <property type="nucleotide sequence ID" value="NZ_JBHSGL010000005.1"/>
</dbReference>
<name>A0ABV9MEN9_9BACL</name>
<sequence>MNKPWIMTQAWRDVVFLHWPISVQSLKPFIPQELQIDLFEGQAWIGIVPFVADWTRPRFLFPVPFTRKYYELNVRTYVRHKGRPGVFFFSLDANSLLAVKAASIGGFLPYRHAQMKWIKHKDRRLFISEYENGDSSENFRLGFTPTAGTLKASNHELWLTERYYLWTKPKDVLWRVDIEHTPWQLQNVHIEIMENSLARYLTEDLSTQPLKHFSAYKRVRFFPPIAEKQQTDRF</sequence>
<dbReference type="PANTHER" id="PTHR39186">
    <property type="entry name" value="DUF2071 FAMILY PROTEIN"/>
    <property type="match status" value="1"/>
</dbReference>
<keyword evidence="2" id="KW-1185">Reference proteome</keyword>
<dbReference type="Pfam" id="PF09844">
    <property type="entry name" value="DUF2071"/>
    <property type="match status" value="1"/>
</dbReference>
<reference evidence="2" key="1">
    <citation type="journal article" date="2019" name="Int. J. Syst. Evol. Microbiol.">
        <title>The Global Catalogue of Microorganisms (GCM) 10K type strain sequencing project: providing services to taxonomists for standard genome sequencing and annotation.</title>
        <authorList>
            <consortium name="The Broad Institute Genomics Platform"/>
            <consortium name="The Broad Institute Genome Sequencing Center for Infectious Disease"/>
            <person name="Wu L."/>
            <person name="Ma J."/>
        </authorList>
    </citation>
    <scope>NUCLEOTIDE SEQUENCE [LARGE SCALE GENOMIC DNA]</scope>
    <source>
        <strain evidence="2">CGMCC 1.12151</strain>
    </source>
</reference>
<dbReference type="Proteomes" id="UP001595932">
    <property type="component" value="Unassembled WGS sequence"/>
</dbReference>